<evidence type="ECO:0000313" key="2">
    <source>
        <dbReference type="Proteomes" id="UP000401081"/>
    </source>
</evidence>
<dbReference type="Proteomes" id="UP000401081">
    <property type="component" value="Unassembled WGS sequence"/>
</dbReference>
<sequence length="104" mass="11941">MKFAREQNSDFFCMQMNQRFAADLRTKTDIVRIIKLTVGDDLQPFISRTDNLLTRQNDMNINILTMVFRTLFGERFGFAFYHVKKKIISVDDVFSGGSECGSAG</sequence>
<reference evidence="1 2" key="1">
    <citation type="submission" date="2019-03" db="EMBL/GenBank/DDBJ databases">
        <authorList>
            <consortium name="Pathogen Informatics"/>
        </authorList>
    </citation>
    <scope>NUCLEOTIDE SEQUENCE [LARGE SCALE GENOMIC DNA]</scope>
    <source>
        <strain evidence="1 2">NCTC12993</strain>
    </source>
</reference>
<accession>A0A485BH65</accession>
<organism evidence="1 2">
    <name type="scientific">Kluyvera cryocrescens</name>
    <name type="common">Kluyvera citrophila</name>
    <dbReference type="NCBI Taxonomy" id="580"/>
    <lineage>
        <taxon>Bacteria</taxon>
        <taxon>Pseudomonadati</taxon>
        <taxon>Pseudomonadota</taxon>
        <taxon>Gammaproteobacteria</taxon>
        <taxon>Enterobacterales</taxon>
        <taxon>Enterobacteriaceae</taxon>
        <taxon>Kluyvera</taxon>
    </lineage>
</organism>
<proteinExistence type="predicted"/>
<dbReference type="AlphaFoldDB" id="A0A485BH65"/>
<keyword evidence="2" id="KW-1185">Reference proteome</keyword>
<name>A0A485BH65_KLUCR</name>
<protein>
    <submittedName>
        <fullName evidence="1">Uncharacterized protein</fullName>
    </submittedName>
</protein>
<gene>
    <name evidence="1" type="ORF">NCTC12993_04637</name>
</gene>
<dbReference type="EMBL" id="CAADJD010000021">
    <property type="protein sequence ID" value="VFS71402.1"/>
    <property type="molecule type" value="Genomic_DNA"/>
</dbReference>
<evidence type="ECO:0000313" key="1">
    <source>
        <dbReference type="EMBL" id="VFS71402.1"/>
    </source>
</evidence>